<keyword evidence="2" id="KW-0813">Transport</keyword>
<keyword evidence="7 9" id="KW-0472">Membrane</keyword>
<feature type="transmembrane region" description="Helical" evidence="9">
    <location>
        <begin position="405"/>
        <end position="429"/>
    </location>
</feature>
<evidence type="ECO:0000259" key="10">
    <source>
        <dbReference type="PROSITE" id="PS50893"/>
    </source>
</evidence>
<dbReference type="InterPro" id="IPR017871">
    <property type="entry name" value="ABC_transporter-like_CS"/>
</dbReference>
<sequence length="477" mass="53242">MELPVKAPVPDRRAAYTIETKNLSYTHKSPYDEFSWLFSHCMSPRRPIKHIIKNVNLEAKPGEITAIAGPSGAGKTTLLEILAGKIPPRKVHSGQDTSRKRTPYSHSSPSKKRSRIALLRLPNGEKTAHQRVKLLMNELGLDHISGSRIGEGSKYGISGGERRRLSIGVELVHDPNILLIDEPTSGLDSSSAVHIVSLLRSMAVNQGKTIILTIHQPGFRILELIDTLVLLSDGLVLHHGSLQLLEDKLKFAGHKIPCHVNILEFAIDITHGHNQSISDSVTDGQQNVVKVQGDTTITSPSYANSHIREIWILSRRFGNNIFRTKELFMTRVAQAVLVGSILGTVYMNVNDDQTKISIQTRLGFFAFSLSFLLSSTTEGLPIFLQERRIFMRETLRGSYRVSSYVTANTIVFFPFLFMVGLLYSTPAYWLVGLRRDVDGYAYFALVVWLVVLMSNSFTCCFSALVRISSWGRRLSRG</sequence>
<gene>
    <name evidence="11" type="ORF">DH2020_031558</name>
</gene>
<dbReference type="EMBL" id="JABTTQ020001141">
    <property type="protein sequence ID" value="KAK6134710.1"/>
    <property type="molecule type" value="Genomic_DNA"/>
</dbReference>
<evidence type="ECO:0000256" key="6">
    <source>
        <dbReference type="ARBA" id="ARBA00022989"/>
    </source>
</evidence>
<dbReference type="InterPro" id="IPR050352">
    <property type="entry name" value="ABCG_transporters"/>
</dbReference>
<dbReference type="InterPro" id="IPR027417">
    <property type="entry name" value="P-loop_NTPase"/>
</dbReference>
<evidence type="ECO:0000256" key="8">
    <source>
        <dbReference type="SAM" id="MobiDB-lite"/>
    </source>
</evidence>
<evidence type="ECO:0000256" key="3">
    <source>
        <dbReference type="ARBA" id="ARBA00022692"/>
    </source>
</evidence>
<dbReference type="PROSITE" id="PS50893">
    <property type="entry name" value="ABC_TRANSPORTER_2"/>
    <property type="match status" value="1"/>
</dbReference>
<comment type="subcellular location">
    <subcellularLocation>
        <location evidence="1">Membrane</location>
        <topology evidence="1">Multi-pass membrane protein</topology>
    </subcellularLocation>
</comment>
<keyword evidence="3 9" id="KW-0812">Transmembrane</keyword>
<feature type="region of interest" description="Disordered" evidence="8">
    <location>
        <begin position="88"/>
        <end position="115"/>
    </location>
</feature>
<keyword evidence="5" id="KW-0067">ATP-binding</keyword>
<evidence type="ECO:0000256" key="9">
    <source>
        <dbReference type="SAM" id="Phobius"/>
    </source>
</evidence>
<feature type="transmembrane region" description="Helical" evidence="9">
    <location>
        <begin position="362"/>
        <end position="384"/>
    </location>
</feature>
<organism evidence="11 12">
    <name type="scientific">Rehmannia glutinosa</name>
    <name type="common">Chinese foxglove</name>
    <dbReference type="NCBI Taxonomy" id="99300"/>
    <lineage>
        <taxon>Eukaryota</taxon>
        <taxon>Viridiplantae</taxon>
        <taxon>Streptophyta</taxon>
        <taxon>Embryophyta</taxon>
        <taxon>Tracheophyta</taxon>
        <taxon>Spermatophyta</taxon>
        <taxon>Magnoliopsida</taxon>
        <taxon>eudicotyledons</taxon>
        <taxon>Gunneridae</taxon>
        <taxon>Pentapetalae</taxon>
        <taxon>asterids</taxon>
        <taxon>lamiids</taxon>
        <taxon>Lamiales</taxon>
        <taxon>Orobanchaceae</taxon>
        <taxon>Rehmannieae</taxon>
        <taxon>Rehmannia</taxon>
    </lineage>
</organism>
<evidence type="ECO:0000256" key="1">
    <source>
        <dbReference type="ARBA" id="ARBA00004141"/>
    </source>
</evidence>
<dbReference type="Gene3D" id="3.40.50.300">
    <property type="entry name" value="P-loop containing nucleotide triphosphate hydrolases"/>
    <property type="match status" value="1"/>
</dbReference>
<evidence type="ECO:0000256" key="7">
    <source>
        <dbReference type="ARBA" id="ARBA00023136"/>
    </source>
</evidence>
<keyword evidence="6 9" id="KW-1133">Transmembrane helix</keyword>
<dbReference type="SUPFAM" id="SSF52540">
    <property type="entry name" value="P-loop containing nucleoside triphosphate hydrolases"/>
    <property type="match status" value="1"/>
</dbReference>
<feature type="domain" description="ABC transporter" evidence="10">
    <location>
        <begin position="18"/>
        <end position="258"/>
    </location>
</feature>
<evidence type="ECO:0000256" key="5">
    <source>
        <dbReference type="ARBA" id="ARBA00022840"/>
    </source>
</evidence>
<dbReference type="InterPro" id="IPR003439">
    <property type="entry name" value="ABC_transporter-like_ATP-bd"/>
</dbReference>
<dbReference type="PANTHER" id="PTHR48041:SF53">
    <property type="entry name" value="ABC TRANSPORTER G FAMILY MEMBER 10"/>
    <property type="match status" value="1"/>
</dbReference>
<dbReference type="SMART" id="SM00382">
    <property type="entry name" value="AAA"/>
    <property type="match status" value="1"/>
</dbReference>
<dbReference type="PANTHER" id="PTHR48041">
    <property type="entry name" value="ABC TRANSPORTER G FAMILY MEMBER 28"/>
    <property type="match status" value="1"/>
</dbReference>
<dbReference type="Proteomes" id="UP001318860">
    <property type="component" value="Unassembled WGS sequence"/>
</dbReference>
<dbReference type="PROSITE" id="PS00211">
    <property type="entry name" value="ABC_TRANSPORTER_1"/>
    <property type="match status" value="1"/>
</dbReference>
<proteinExistence type="predicted"/>
<dbReference type="InterPro" id="IPR013525">
    <property type="entry name" value="ABC2_TM"/>
</dbReference>
<accession>A0ABR0VLP7</accession>
<evidence type="ECO:0000313" key="12">
    <source>
        <dbReference type="Proteomes" id="UP001318860"/>
    </source>
</evidence>
<evidence type="ECO:0000256" key="2">
    <source>
        <dbReference type="ARBA" id="ARBA00022448"/>
    </source>
</evidence>
<reference evidence="11 12" key="1">
    <citation type="journal article" date="2021" name="Comput. Struct. Biotechnol. J.">
        <title>De novo genome assembly of the potent medicinal plant Rehmannia glutinosa using nanopore technology.</title>
        <authorList>
            <person name="Ma L."/>
            <person name="Dong C."/>
            <person name="Song C."/>
            <person name="Wang X."/>
            <person name="Zheng X."/>
            <person name="Niu Y."/>
            <person name="Chen S."/>
            <person name="Feng W."/>
        </authorList>
    </citation>
    <scope>NUCLEOTIDE SEQUENCE [LARGE SCALE GENOMIC DNA]</scope>
    <source>
        <strain evidence="11">DH-2019</strain>
    </source>
</reference>
<comment type="caution">
    <text evidence="11">The sequence shown here is derived from an EMBL/GenBank/DDBJ whole genome shotgun (WGS) entry which is preliminary data.</text>
</comment>
<evidence type="ECO:0000313" key="11">
    <source>
        <dbReference type="EMBL" id="KAK6134710.1"/>
    </source>
</evidence>
<dbReference type="InterPro" id="IPR003593">
    <property type="entry name" value="AAA+_ATPase"/>
</dbReference>
<keyword evidence="4" id="KW-0547">Nucleotide-binding</keyword>
<name>A0ABR0VLP7_REHGL</name>
<dbReference type="Pfam" id="PF00005">
    <property type="entry name" value="ABC_tran"/>
    <property type="match status" value="1"/>
</dbReference>
<protein>
    <recommendedName>
        <fullName evidence="10">ABC transporter domain-containing protein</fullName>
    </recommendedName>
</protein>
<dbReference type="Pfam" id="PF01061">
    <property type="entry name" value="ABC2_membrane"/>
    <property type="match status" value="1"/>
</dbReference>
<feature type="transmembrane region" description="Helical" evidence="9">
    <location>
        <begin position="441"/>
        <end position="465"/>
    </location>
</feature>
<evidence type="ECO:0000256" key="4">
    <source>
        <dbReference type="ARBA" id="ARBA00022741"/>
    </source>
</evidence>
<keyword evidence="12" id="KW-1185">Reference proteome</keyword>